<accession>A0ABS9SQJ2</accession>
<dbReference type="Proteomes" id="UP001202248">
    <property type="component" value="Unassembled WGS sequence"/>
</dbReference>
<organism evidence="2 3">
    <name type="scientific">Niabella ginsengisoli</name>
    <dbReference type="NCBI Taxonomy" id="522298"/>
    <lineage>
        <taxon>Bacteria</taxon>
        <taxon>Pseudomonadati</taxon>
        <taxon>Bacteroidota</taxon>
        <taxon>Chitinophagia</taxon>
        <taxon>Chitinophagales</taxon>
        <taxon>Chitinophagaceae</taxon>
        <taxon>Niabella</taxon>
    </lineage>
</organism>
<proteinExistence type="predicted"/>
<sequence>MRKIFTSSLILLSVFAIAQNQQSQKPNILFALPTTGAGRMRVFMEIKW</sequence>
<name>A0ABS9SQJ2_9BACT</name>
<keyword evidence="3" id="KW-1185">Reference proteome</keyword>
<dbReference type="EMBL" id="JAKWBL010000004">
    <property type="protein sequence ID" value="MCH5600642.1"/>
    <property type="molecule type" value="Genomic_DNA"/>
</dbReference>
<evidence type="ECO:0000256" key="1">
    <source>
        <dbReference type="SAM" id="SignalP"/>
    </source>
</evidence>
<dbReference type="RefSeq" id="WP_240832973.1">
    <property type="nucleotide sequence ID" value="NZ_JAKWBL010000004.1"/>
</dbReference>
<reference evidence="2 3" key="1">
    <citation type="submission" date="2022-02" db="EMBL/GenBank/DDBJ databases">
        <authorList>
            <person name="Min J."/>
        </authorList>
    </citation>
    <scope>NUCLEOTIDE SEQUENCE [LARGE SCALE GENOMIC DNA]</scope>
    <source>
        <strain evidence="2 3">GR10-1</strain>
    </source>
</reference>
<evidence type="ECO:0000313" key="3">
    <source>
        <dbReference type="Proteomes" id="UP001202248"/>
    </source>
</evidence>
<feature type="signal peptide" evidence="1">
    <location>
        <begin position="1"/>
        <end position="18"/>
    </location>
</feature>
<evidence type="ECO:0000313" key="2">
    <source>
        <dbReference type="EMBL" id="MCH5600642.1"/>
    </source>
</evidence>
<feature type="chain" id="PRO_5047331932" description="Tripartite tricarboxylate transporter substrate binding protein" evidence="1">
    <location>
        <begin position="19"/>
        <end position="48"/>
    </location>
</feature>
<comment type="caution">
    <text evidence="2">The sequence shown here is derived from an EMBL/GenBank/DDBJ whole genome shotgun (WGS) entry which is preliminary data.</text>
</comment>
<keyword evidence="1" id="KW-0732">Signal</keyword>
<protein>
    <recommendedName>
        <fullName evidence="4">Tripartite tricarboxylate transporter substrate binding protein</fullName>
    </recommendedName>
</protein>
<evidence type="ECO:0008006" key="4">
    <source>
        <dbReference type="Google" id="ProtNLM"/>
    </source>
</evidence>
<gene>
    <name evidence="2" type="ORF">MKP09_23365</name>
</gene>